<organism evidence="2 3">
    <name type="scientific">Veronia nyctiphanis</name>
    <dbReference type="NCBI Taxonomy" id="1278244"/>
    <lineage>
        <taxon>Bacteria</taxon>
        <taxon>Pseudomonadati</taxon>
        <taxon>Pseudomonadota</taxon>
        <taxon>Gammaproteobacteria</taxon>
        <taxon>Vibrionales</taxon>
        <taxon>Vibrionaceae</taxon>
        <taxon>Veronia</taxon>
    </lineage>
</organism>
<dbReference type="AlphaFoldDB" id="A0A4Q0YNU4"/>
<dbReference type="EMBL" id="PEIB01000017">
    <property type="protein sequence ID" value="RXJ72647.1"/>
    <property type="molecule type" value="Genomic_DNA"/>
</dbReference>
<dbReference type="Proteomes" id="UP000290287">
    <property type="component" value="Unassembled WGS sequence"/>
</dbReference>
<dbReference type="PANTHER" id="PTHR40279:SF3">
    <property type="entry name" value="4-AMINOBENZOATE SYNTHASE"/>
    <property type="match status" value="1"/>
</dbReference>
<reference evidence="2 3" key="1">
    <citation type="submission" date="2017-10" db="EMBL/GenBank/DDBJ databases">
        <title>Nyctiphanis sp. nov., isolated from the stomach of the euphausiid Nyctiphanes simplex (Hansen, 1911) in the Gulf of California.</title>
        <authorList>
            <person name="Gomez-Gil B."/>
            <person name="Aguilar-Mendez M."/>
            <person name="Lopez-Cortes A."/>
            <person name="Gomez-Gutierrez J."/>
            <person name="Roque A."/>
            <person name="Lang E."/>
            <person name="Gonzalez-Castillo A."/>
        </authorList>
    </citation>
    <scope>NUCLEOTIDE SEQUENCE [LARGE SCALE GENOMIC DNA]</scope>
    <source>
        <strain evidence="2 3">CAIM 600</strain>
    </source>
</reference>
<dbReference type="Gene3D" id="1.20.910.10">
    <property type="entry name" value="Heme oxygenase-like"/>
    <property type="match status" value="1"/>
</dbReference>
<evidence type="ECO:0000256" key="1">
    <source>
        <dbReference type="ARBA" id="ARBA00023002"/>
    </source>
</evidence>
<accession>A0A4Q0YNU4</accession>
<keyword evidence="1" id="KW-0560">Oxidoreductase</keyword>
<dbReference type="GO" id="GO:0016491">
    <property type="term" value="F:oxidoreductase activity"/>
    <property type="evidence" value="ECO:0007669"/>
    <property type="project" value="UniProtKB-KW"/>
</dbReference>
<sequence>MSICLDKALSLYDEAAFNRHIGELTQLFVSAPDPKQALSVYCKNYYYFSLQQIHAFAQILTLIPAHDRRALAPMAEAISDEWGNGDPNKTHSALFEKFFAAAGISIALPIADDEIIPSIKAYLGVMWENFSVTTSNEAKSLATWLFLEKSAVDVYLPLLNAFRAMDIFTEDDLEFFTLHAVLEPEHYEEVLRILDYKTFDDDETAQFYAEYQRMGEHWVNFWQQVVETTRSSLKAELSQAEPA</sequence>
<dbReference type="SMART" id="SM01236">
    <property type="entry name" value="Haem_oxygenase_2"/>
    <property type="match status" value="1"/>
</dbReference>
<proteinExistence type="predicted"/>
<dbReference type="RefSeq" id="WP_129122871.1">
    <property type="nucleotide sequence ID" value="NZ_PEIB01000017.1"/>
</dbReference>
<comment type="caution">
    <text evidence="2">The sequence shown here is derived from an EMBL/GenBank/DDBJ whole genome shotgun (WGS) entry which is preliminary data.</text>
</comment>
<gene>
    <name evidence="2" type="ORF">CS022_14485</name>
</gene>
<name>A0A4Q0YNU4_9GAMM</name>
<keyword evidence="3" id="KW-1185">Reference proteome</keyword>
<protein>
    <submittedName>
        <fullName evidence="2">Uncharacterized protein</fullName>
    </submittedName>
</protein>
<dbReference type="SUPFAM" id="SSF48613">
    <property type="entry name" value="Heme oxygenase-like"/>
    <property type="match status" value="1"/>
</dbReference>
<dbReference type="Pfam" id="PF14518">
    <property type="entry name" value="Haem_oxygenas_2"/>
    <property type="match status" value="1"/>
</dbReference>
<evidence type="ECO:0000313" key="3">
    <source>
        <dbReference type="Proteomes" id="UP000290287"/>
    </source>
</evidence>
<evidence type="ECO:0000313" key="2">
    <source>
        <dbReference type="EMBL" id="RXJ72647.1"/>
    </source>
</evidence>
<dbReference type="InterPro" id="IPR016084">
    <property type="entry name" value="Haem_Oase-like_multi-hlx"/>
</dbReference>
<dbReference type="InterPro" id="IPR039068">
    <property type="entry name" value="PqqC-like"/>
</dbReference>
<dbReference type="OrthoDB" id="793940at2"/>
<dbReference type="PANTHER" id="PTHR40279">
    <property type="entry name" value="PQQC-LIKE PROTEIN"/>
    <property type="match status" value="1"/>
</dbReference>